<name>A0A4Y7QDM4_9AGAM</name>
<accession>A0A4Y7QDM4</accession>
<dbReference type="Proteomes" id="UP000294933">
    <property type="component" value="Unassembled WGS sequence"/>
</dbReference>
<sequence>MAYLPRKRLSSTTRQDKYFCIVSPPSEHHWPIYINWPDQEFLGDLTSAAHLRSPKDLQCYVARNADELETILKDIVQELEQWTDETPREDKRTVKFMETFMESLRLHAFPTRETKPGDEALICQEYLLKLFRKLGYYTSKPFLDHEISLPSKNYCARGGFADIHKGVWLGGRSVAIKVLRFEKHTADVIRKYFDRELRVWRLLQHPNVLPLCGTYTGFGKEKLCFVSPWQVNGNIREYLGKNSHFDRLNFMYEAALGLQYLHDRIPQVIHGDLRGTNIFVSETEHALIADFGLSILTEQPGFTSDSWGNGSLRWMAAELLSEEIAEDTRRTTASDIYAYACTVLEVLTDNHPFAEVVRDVQIVHHVVNMKKTPQRPPDDSPAVSRGLSDDLWQLLRKCWLRDRQKRPRIDFVVDSTALYSRRVPSKVEIL</sequence>
<dbReference type="PANTHER" id="PTHR44329">
    <property type="entry name" value="SERINE/THREONINE-PROTEIN KINASE TNNI3K-RELATED"/>
    <property type="match status" value="1"/>
</dbReference>
<dbReference type="InterPro" id="IPR008266">
    <property type="entry name" value="Tyr_kinase_AS"/>
</dbReference>
<keyword evidence="2" id="KW-0808">Transferase</keyword>
<proteinExistence type="predicted"/>
<feature type="domain" description="Protein kinase" evidence="1">
    <location>
        <begin position="149"/>
        <end position="418"/>
    </location>
</feature>
<dbReference type="VEuPathDB" id="FungiDB:BD410DRAFT_785720"/>
<keyword evidence="2" id="KW-0418">Kinase</keyword>
<dbReference type="InterPro" id="IPR011009">
    <property type="entry name" value="Kinase-like_dom_sf"/>
</dbReference>
<gene>
    <name evidence="2" type="ORF">BD410DRAFT_785720</name>
</gene>
<dbReference type="AlphaFoldDB" id="A0A4Y7QDM4"/>
<dbReference type="STRING" id="50990.A0A4Y7QDM4"/>
<dbReference type="EMBL" id="ML170165">
    <property type="protein sequence ID" value="TDL24969.1"/>
    <property type="molecule type" value="Genomic_DNA"/>
</dbReference>
<dbReference type="InterPro" id="IPR051681">
    <property type="entry name" value="Ser/Thr_Kinases-Pseudokinases"/>
</dbReference>
<dbReference type="OrthoDB" id="1668230at2759"/>
<reference evidence="2 3" key="1">
    <citation type="submission" date="2018-06" db="EMBL/GenBank/DDBJ databases">
        <title>A transcriptomic atlas of mushroom development highlights an independent origin of complex multicellularity.</title>
        <authorList>
            <consortium name="DOE Joint Genome Institute"/>
            <person name="Krizsan K."/>
            <person name="Almasi E."/>
            <person name="Merenyi Z."/>
            <person name="Sahu N."/>
            <person name="Viragh M."/>
            <person name="Koszo T."/>
            <person name="Mondo S."/>
            <person name="Kiss B."/>
            <person name="Balint B."/>
            <person name="Kues U."/>
            <person name="Barry K."/>
            <person name="Hegedus J.C."/>
            <person name="Henrissat B."/>
            <person name="Johnson J."/>
            <person name="Lipzen A."/>
            <person name="Ohm R."/>
            <person name="Nagy I."/>
            <person name="Pangilinan J."/>
            <person name="Yan J."/>
            <person name="Xiong Y."/>
            <person name="Grigoriev I.V."/>
            <person name="Hibbett D.S."/>
            <person name="Nagy L.G."/>
        </authorList>
    </citation>
    <scope>NUCLEOTIDE SEQUENCE [LARGE SCALE GENOMIC DNA]</scope>
    <source>
        <strain evidence="2 3">SZMC22713</strain>
    </source>
</reference>
<evidence type="ECO:0000259" key="1">
    <source>
        <dbReference type="PROSITE" id="PS50011"/>
    </source>
</evidence>
<evidence type="ECO:0000313" key="2">
    <source>
        <dbReference type="EMBL" id="TDL24969.1"/>
    </source>
</evidence>
<dbReference type="PROSITE" id="PS00109">
    <property type="entry name" value="PROTEIN_KINASE_TYR"/>
    <property type="match status" value="1"/>
</dbReference>
<dbReference type="GO" id="GO:0004674">
    <property type="term" value="F:protein serine/threonine kinase activity"/>
    <property type="evidence" value="ECO:0007669"/>
    <property type="project" value="TreeGrafter"/>
</dbReference>
<evidence type="ECO:0000313" key="3">
    <source>
        <dbReference type="Proteomes" id="UP000294933"/>
    </source>
</evidence>
<organism evidence="2 3">
    <name type="scientific">Rickenella mellea</name>
    <dbReference type="NCBI Taxonomy" id="50990"/>
    <lineage>
        <taxon>Eukaryota</taxon>
        <taxon>Fungi</taxon>
        <taxon>Dikarya</taxon>
        <taxon>Basidiomycota</taxon>
        <taxon>Agaricomycotina</taxon>
        <taxon>Agaricomycetes</taxon>
        <taxon>Hymenochaetales</taxon>
        <taxon>Rickenellaceae</taxon>
        <taxon>Rickenella</taxon>
    </lineage>
</organism>
<protein>
    <submittedName>
        <fullName evidence="2">Kinase-like protein</fullName>
    </submittedName>
</protein>
<keyword evidence="3" id="KW-1185">Reference proteome</keyword>
<dbReference type="InterPro" id="IPR001245">
    <property type="entry name" value="Ser-Thr/Tyr_kinase_cat_dom"/>
</dbReference>
<dbReference type="GO" id="GO:0005524">
    <property type="term" value="F:ATP binding"/>
    <property type="evidence" value="ECO:0007669"/>
    <property type="project" value="InterPro"/>
</dbReference>
<dbReference type="Pfam" id="PF07714">
    <property type="entry name" value="PK_Tyr_Ser-Thr"/>
    <property type="match status" value="1"/>
</dbReference>
<dbReference type="PANTHER" id="PTHR44329:SF214">
    <property type="entry name" value="PROTEIN KINASE DOMAIN-CONTAINING PROTEIN"/>
    <property type="match status" value="1"/>
</dbReference>
<dbReference type="PROSITE" id="PS50011">
    <property type="entry name" value="PROTEIN_KINASE_DOM"/>
    <property type="match status" value="1"/>
</dbReference>
<dbReference type="InterPro" id="IPR000719">
    <property type="entry name" value="Prot_kinase_dom"/>
</dbReference>
<dbReference type="SUPFAM" id="SSF56112">
    <property type="entry name" value="Protein kinase-like (PK-like)"/>
    <property type="match status" value="1"/>
</dbReference>
<dbReference type="Gene3D" id="1.10.510.10">
    <property type="entry name" value="Transferase(Phosphotransferase) domain 1"/>
    <property type="match status" value="1"/>
</dbReference>